<dbReference type="HOGENOM" id="CLU_2552774_0_0_7"/>
<dbReference type="STRING" id="706587.Desti_1000"/>
<reference evidence="2" key="1">
    <citation type="submission" date="2012-06" db="EMBL/GenBank/DDBJ databases">
        <title>Complete sequence of chromosome of Desulfomonile tiedjei DSM 6799.</title>
        <authorList>
            <person name="Lucas S."/>
            <person name="Copeland A."/>
            <person name="Lapidus A."/>
            <person name="Glavina del Rio T."/>
            <person name="Dalin E."/>
            <person name="Tice H."/>
            <person name="Bruce D."/>
            <person name="Goodwin L."/>
            <person name="Pitluck S."/>
            <person name="Peters L."/>
            <person name="Ovchinnikova G."/>
            <person name="Zeytun A."/>
            <person name="Lu M."/>
            <person name="Kyrpides N."/>
            <person name="Mavromatis K."/>
            <person name="Ivanova N."/>
            <person name="Brettin T."/>
            <person name="Detter J.C."/>
            <person name="Han C."/>
            <person name="Larimer F."/>
            <person name="Land M."/>
            <person name="Hauser L."/>
            <person name="Markowitz V."/>
            <person name="Cheng J.-F."/>
            <person name="Hugenholtz P."/>
            <person name="Woyke T."/>
            <person name="Wu D."/>
            <person name="Spring S."/>
            <person name="Schroeder M."/>
            <person name="Brambilla E."/>
            <person name="Klenk H.-P."/>
            <person name="Eisen J.A."/>
        </authorList>
    </citation>
    <scope>NUCLEOTIDE SEQUENCE [LARGE SCALE GENOMIC DNA]</scope>
    <source>
        <strain evidence="2">ATCC 49306 / DSM 6799 / DCB-1</strain>
    </source>
</reference>
<proteinExistence type="predicted"/>
<name>I4C2C7_DESTA</name>
<sequence length="82" mass="9711">MRNHVFCWLAAILAAMTLMNGCSEGEQSPATIHERPVERYKSLMEEWDTKKERWGGYRLLEEEAEMYEGEGQDLQEYEPWPK</sequence>
<dbReference type="RefSeq" id="WP_014808872.1">
    <property type="nucleotide sequence ID" value="NC_018025.1"/>
</dbReference>
<dbReference type="AlphaFoldDB" id="I4C2C7"/>
<gene>
    <name evidence="1" type="ordered locus">Desti_1000</name>
</gene>
<keyword evidence="2" id="KW-1185">Reference proteome</keyword>
<dbReference type="KEGG" id="dti:Desti_1000"/>
<accession>I4C2C7</accession>
<evidence type="ECO:0000313" key="2">
    <source>
        <dbReference type="Proteomes" id="UP000006055"/>
    </source>
</evidence>
<organism evidence="1 2">
    <name type="scientific">Desulfomonile tiedjei (strain ATCC 49306 / DSM 6799 / DCB-1)</name>
    <dbReference type="NCBI Taxonomy" id="706587"/>
    <lineage>
        <taxon>Bacteria</taxon>
        <taxon>Pseudomonadati</taxon>
        <taxon>Thermodesulfobacteriota</taxon>
        <taxon>Desulfomonilia</taxon>
        <taxon>Desulfomonilales</taxon>
        <taxon>Desulfomonilaceae</taxon>
        <taxon>Desulfomonile</taxon>
    </lineage>
</organism>
<evidence type="ECO:0000313" key="1">
    <source>
        <dbReference type="EMBL" id="AFM23718.1"/>
    </source>
</evidence>
<dbReference type="Proteomes" id="UP000006055">
    <property type="component" value="Chromosome"/>
</dbReference>
<protein>
    <submittedName>
        <fullName evidence="1">Uncharacterized protein</fullName>
    </submittedName>
</protein>
<dbReference type="EMBL" id="CP003360">
    <property type="protein sequence ID" value="AFM23718.1"/>
    <property type="molecule type" value="Genomic_DNA"/>
</dbReference>